<evidence type="ECO:0000256" key="1">
    <source>
        <dbReference type="ARBA" id="ARBA00006484"/>
    </source>
</evidence>
<accession>A0A8J3I9K4</accession>
<dbReference type="Gene3D" id="3.40.225.10">
    <property type="entry name" value="Class II aldolase/adducin N-terminal domain"/>
    <property type="match status" value="1"/>
</dbReference>
<dbReference type="Proteomes" id="UP000612362">
    <property type="component" value="Unassembled WGS sequence"/>
</dbReference>
<gene>
    <name evidence="4" type="primary">yuxG</name>
    <name evidence="4" type="ORF">KSX_64360</name>
</gene>
<name>A0A8J3I9K4_9CHLR</name>
<protein>
    <submittedName>
        <fullName evidence="4">Putative oxidoreductase YuxG</fullName>
    </submittedName>
</protein>
<dbReference type="FunFam" id="3.40.50.720:FF:000084">
    <property type="entry name" value="Short-chain dehydrogenase reductase"/>
    <property type="match status" value="1"/>
</dbReference>
<dbReference type="Gene3D" id="3.40.50.720">
    <property type="entry name" value="NAD(P)-binding Rossmann-like Domain"/>
    <property type="match status" value="1"/>
</dbReference>
<evidence type="ECO:0000259" key="3">
    <source>
        <dbReference type="SMART" id="SM01007"/>
    </source>
</evidence>
<comment type="similarity">
    <text evidence="1">Belongs to the short-chain dehydrogenases/reductases (SDR) family.</text>
</comment>
<dbReference type="SUPFAM" id="SSF51735">
    <property type="entry name" value="NAD(P)-binding Rossmann-fold domains"/>
    <property type="match status" value="1"/>
</dbReference>
<dbReference type="InterPro" id="IPR036291">
    <property type="entry name" value="NAD(P)-bd_dom_sf"/>
</dbReference>
<evidence type="ECO:0000313" key="5">
    <source>
        <dbReference type="Proteomes" id="UP000612362"/>
    </source>
</evidence>
<dbReference type="PRINTS" id="PR00081">
    <property type="entry name" value="GDHRDH"/>
</dbReference>
<dbReference type="InterPro" id="IPR013454">
    <property type="entry name" value="Bifunc_RhaD/ADH"/>
</dbReference>
<dbReference type="InterPro" id="IPR036409">
    <property type="entry name" value="Aldolase_II/adducin_N_sf"/>
</dbReference>
<organism evidence="4 5">
    <name type="scientific">Ktedonospora formicarum</name>
    <dbReference type="NCBI Taxonomy" id="2778364"/>
    <lineage>
        <taxon>Bacteria</taxon>
        <taxon>Bacillati</taxon>
        <taxon>Chloroflexota</taxon>
        <taxon>Ktedonobacteria</taxon>
        <taxon>Ktedonobacterales</taxon>
        <taxon>Ktedonobacteraceae</taxon>
        <taxon>Ktedonospora</taxon>
    </lineage>
</organism>
<dbReference type="SMART" id="SM01007">
    <property type="entry name" value="Aldolase_II"/>
    <property type="match status" value="1"/>
</dbReference>
<proteinExistence type="inferred from homology"/>
<sequence length="696" mass="75065">MTETTAQRTLAQLVARSRRLGEDRSICNWGGGNTSAKTDAIDFRGRETRILWVKGSGSDLASCTEASFTGLYLDDLSPLLEREAMSDTDMVNYLAHCFYEPGRPRPSIETLLHAFLPFAHVDHTHADAANYFACAADGEALARGCFGDDLIWIPYRRPGFSLAREVALAVRANPHAKLVILAKHGLITWGESDEECFASTMSIIKRAQTYVEARIAHSSDALFGGTSVAALEEGTRHAIASGIAPVLRGLISANARQVLRFEDGEDILTFVGSYEAPRLTAIGAACPDHLVHTKPWPLLVDWEPERGVEALPEALSASIASYVERYNTYLAANAEQDLDPDAPETIYRASDAAVDPFPRVILLPGVGMFTTGKDAARADVSAQLYHRAIAVMRGAESCGGFISLSEAESYAVEYWPLEQYKLKLAPPEREFDRRVALVTGAAGGIGSAICRRLARDGAHIVATDIDLESAQELASYLNKQYGAGRAVAIRMDVTSEESVETAFEQAALAFGGLDIIVNNAGLASSASIVETTLKEWNRNWNVLATGYFLVARQGFRTLQAQGRGGSLVFIASKNALVAGKNASAYSTAKAAEAHLARCLAEEGGSTSIRVNTVNPDAVLSGSRIWSSSWREERAATYGIKPDELEELYRKRTTLGVNILPEDIAEAVAFFASPTRSSKSTGNILNVDGGVAAAYTR</sequence>
<dbReference type="NCBIfam" id="TIGR02632">
    <property type="entry name" value="RhaD_aldol-ADH"/>
    <property type="match status" value="1"/>
</dbReference>
<keyword evidence="2" id="KW-0560">Oxidoreductase</keyword>
<dbReference type="NCBIfam" id="NF006190">
    <property type="entry name" value="PRK08324.1-4"/>
    <property type="match status" value="1"/>
</dbReference>
<reference evidence="4" key="1">
    <citation type="submission" date="2020-10" db="EMBL/GenBank/DDBJ databases">
        <title>Taxonomic study of unclassified bacteria belonging to the class Ktedonobacteria.</title>
        <authorList>
            <person name="Yabe S."/>
            <person name="Wang C.M."/>
            <person name="Zheng Y."/>
            <person name="Sakai Y."/>
            <person name="Cavaletti L."/>
            <person name="Monciardini P."/>
            <person name="Donadio S."/>
        </authorList>
    </citation>
    <scope>NUCLEOTIDE SEQUENCE</scope>
    <source>
        <strain evidence="4">SOSP1-1</strain>
    </source>
</reference>
<dbReference type="RefSeq" id="WP_220197471.1">
    <property type="nucleotide sequence ID" value="NZ_BNJF01000003.1"/>
</dbReference>
<comment type="caution">
    <text evidence="4">The sequence shown here is derived from an EMBL/GenBank/DDBJ whole genome shotgun (WGS) entry which is preliminary data.</text>
</comment>
<dbReference type="CDD" id="cd08943">
    <property type="entry name" value="R1PA_ADH_SDR_c"/>
    <property type="match status" value="1"/>
</dbReference>
<dbReference type="Pfam" id="PF00596">
    <property type="entry name" value="Aldolase_II"/>
    <property type="match status" value="1"/>
</dbReference>
<keyword evidence="5" id="KW-1185">Reference proteome</keyword>
<feature type="domain" description="Class II aldolase/adducin N-terminal" evidence="3">
    <location>
        <begin position="12"/>
        <end position="211"/>
    </location>
</feature>
<dbReference type="PANTHER" id="PTHR43669:SF8">
    <property type="entry name" value="SHORT-CHAIN TYPE DEHYDROGENASE_REDUCTASE-RELATED"/>
    <property type="match status" value="1"/>
</dbReference>
<evidence type="ECO:0000313" key="4">
    <source>
        <dbReference type="EMBL" id="GHO48273.1"/>
    </source>
</evidence>
<dbReference type="SUPFAM" id="SSF53639">
    <property type="entry name" value="AraD/HMP-PK domain-like"/>
    <property type="match status" value="1"/>
</dbReference>
<dbReference type="Pfam" id="PF13561">
    <property type="entry name" value="adh_short_C2"/>
    <property type="match status" value="1"/>
</dbReference>
<dbReference type="EMBL" id="BNJF01000003">
    <property type="protein sequence ID" value="GHO48273.1"/>
    <property type="molecule type" value="Genomic_DNA"/>
</dbReference>
<dbReference type="NCBIfam" id="NF006189">
    <property type="entry name" value="PRK08324.1-3"/>
    <property type="match status" value="1"/>
</dbReference>
<dbReference type="AlphaFoldDB" id="A0A8J3I9K4"/>
<dbReference type="InterPro" id="IPR002347">
    <property type="entry name" value="SDR_fam"/>
</dbReference>
<dbReference type="PRINTS" id="PR00080">
    <property type="entry name" value="SDRFAMILY"/>
</dbReference>
<dbReference type="GO" id="GO:0016491">
    <property type="term" value="F:oxidoreductase activity"/>
    <property type="evidence" value="ECO:0007669"/>
    <property type="project" value="UniProtKB-KW"/>
</dbReference>
<dbReference type="PANTHER" id="PTHR43669">
    <property type="entry name" value="5-KETO-D-GLUCONATE 5-REDUCTASE"/>
    <property type="match status" value="1"/>
</dbReference>
<dbReference type="InterPro" id="IPR001303">
    <property type="entry name" value="Aldolase_II/adducin_N"/>
</dbReference>
<evidence type="ECO:0000256" key="2">
    <source>
        <dbReference type="ARBA" id="ARBA00023002"/>
    </source>
</evidence>